<evidence type="ECO:0000313" key="3">
    <source>
        <dbReference type="Proteomes" id="UP001278766"/>
    </source>
</evidence>
<feature type="region of interest" description="Disordered" evidence="1">
    <location>
        <begin position="181"/>
        <end position="217"/>
    </location>
</feature>
<dbReference type="GeneID" id="87839259"/>
<dbReference type="AlphaFoldDB" id="A0AAE0HHZ4"/>
<proteinExistence type="predicted"/>
<dbReference type="EMBL" id="JAUEPN010000004">
    <property type="protein sequence ID" value="KAK3295971.1"/>
    <property type="molecule type" value="Genomic_DNA"/>
</dbReference>
<protein>
    <submittedName>
        <fullName evidence="2">Uncharacterized protein</fullName>
    </submittedName>
</protein>
<keyword evidence="3" id="KW-1185">Reference proteome</keyword>
<evidence type="ECO:0000313" key="2">
    <source>
        <dbReference type="EMBL" id="KAK3295971.1"/>
    </source>
</evidence>
<name>A0AAE0HHZ4_9PEZI</name>
<reference evidence="2" key="2">
    <citation type="submission" date="2023-06" db="EMBL/GenBank/DDBJ databases">
        <authorList>
            <consortium name="Lawrence Berkeley National Laboratory"/>
            <person name="Haridas S."/>
            <person name="Hensen N."/>
            <person name="Bonometti L."/>
            <person name="Westerberg I."/>
            <person name="Brannstrom I.O."/>
            <person name="Guillou S."/>
            <person name="Cros-Aarteil S."/>
            <person name="Calhoun S."/>
            <person name="Kuo A."/>
            <person name="Mondo S."/>
            <person name="Pangilinan J."/>
            <person name="Riley R."/>
            <person name="Labutti K."/>
            <person name="Andreopoulos B."/>
            <person name="Lipzen A."/>
            <person name="Chen C."/>
            <person name="Yanf M."/>
            <person name="Daum C."/>
            <person name="Ng V."/>
            <person name="Clum A."/>
            <person name="Steindorff A."/>
            <person name="Ohm R."/>
            <person name="Martin F."/>
            <person name="Silar P."/>
            <person name="Natvig D."/>
            <person name="Lalanne C."/>
            <person name="Gautier V."/>
            <person name="Ament-Velasquez S.L."/>
            <person name="Kruys A."/>
            <person name="Hutchinson M.I."/>
            <person name="Powell A.J."/>
            <person name="Barry K."/>
            <person name="Miller A.N."/>
            <person name="Grigoriev I.V."/>
            <person name="Debuchy R."/>
            <person name="Gladieux P."/>
            <person name="Thoren M.H."/>
            <person name="Johannesson H."/>
        </authorList>
    </citation>
    <scope>NUCLEOTIDE SEQUENCE</scope>
    <source>
        <strain evidence="2">CBS 168.71</strain>
    </source>
</reference>
<dbReference type="Proteomes" id="UP001278766">
    <property type="component" value="Unassembled WGS sequence"/>
</dbReference>
<feature type="compositionally biased region" description="Basic and acidic residues" evidence="1">
    <location>
        <begin position="200"/>
        <end position="211"/>
    </location>
</feature>
<reference evidence="2" key="1">
    <citation type="journal article" date="2023" name="Mol. Phylogenet. Evol.">
        <title>Genome-scale phylogeny and comparative genomics of the fungal order Sordariales.</title>
        <authorList>
            <person name="Hensen N."/>
            <person name="Bonometti L."/>
            <person name="Westerberg I."/>
            <person name="Brannstrom I.O."/>
            <person name="Guillou S."/>
            <person name="Cros-Aarteil S."/>
            <person name="Calhoun S."/>
            <person name="Haridas S."/>
            <person name="Kuo A."/>
            <person name="Mondo S."/>
            <person name="Pangilinan J."/>
            <person name="Riley R."/>
            <person name="LaButti K."/>
            <person name="Andreopoulos B."/>
            <person name="Lipzen A."/>
            <person name="Chen C."/>
            <person name="Yan M."/>
            <person name="Daum C."/>
            <person name="Ng V."/>
            <person name="Clum A."/>
            <person name="Steindorff A."/>
            <person name="Ohm R.A."/>
            <person name="Martin F."/>
            <person name="Silar P."/>
            <person name="Natvig D.O."/>
            <person name="Lalanne C."/>
            <person name="Gautier V."/>
            <person name="Ament-Velasquez S.L."/>
            <person name="Kruys A."/>
            <person name="Hutchinson M.I."/>
            <person name="Powell A.J."/>
            <person name="Barry K."/>
            <person name="Miller A.N."/>
            <person name="Grigoriev I.V."/>
            <person name="Debuchy R."/>
            <person name="Gladieux P."/>
            <person name="Hiltunen Thoren M."/>
            <person name="Johannesson H."/>
        </authorList>
    </citation>
    <scope>NUCLEOTIDE SEQUENCE</scope>
    <source>
        <strain evidence="2">CBS 168.71</strain>
    </source>
</reference>
<dbReference type="RefSeq" id="XP_062659485.1">
    <property type="nucleotide sequence ID" value="XM_062802311.1"/>
</dbReference>
<sequence>MHPFIHTSDQQRSRFGPVVVVGERDAGAVLEHAVTPSNGQQRPSWPAATVVSIRVRRSEAEGERPKIRPKLGGHPCSVTHGESVGSDCGGYWLRARSRSPNTPEGCIFVGSIFVCLDQPRPSAADDINIVEFDRGGSRRELGPSTQVGRLGAKLRRTGPSSPAPLARCNLMMPSGVAARAQIGKQGAPNWKRAAQTPRPPDGRRWGERWLRESQPTD</sequence>
<accession>A0AAE0HHZ4</accession>
<comment type="caution">
    <text evidence="2">The sequence shown here is derived from an EMBL/GenBank/DDBJ whole genome shotgun (WGS) entry which is preliminary data.</text>
</comment>
<evidence type="ECO:0000256" key="1">
    <source>
        <dbReference type="SAM" id="MobiDB-lite"/>
    </source>
</evidence>
<organism evidence="2 3">
    <name type="scientific">Chaetomium fimeti</name>
    <dbReference type="NCBI Taxonomy" id="1854472"/>
    <lineage>
        <taxon>Eukaryota</taxon>
        <taxon>Fungi</taxon>
        <taxon>Dikarya</taxon>
        <taxon>Ascomycota</taxon>
        <taxon>Pezizomycotina</taxon>
        <taxon>Sordariomycetes</taxon>
        <taxon>Sordariomycetidae</taxon>
        <taxon>Sordariales</taxon>
        <taxon>Chaetomiaceae</taxon>
        <taxon>Chaetomium</taxon>
    </lineage>
</organism>
<gene>
    <name evidence="2" type="ORF">B0H64DRAFT_374123</name>
</gene>